<protein>
    <submittedName>
        <fullName evidence="2">Uncharacterized protein</fullName>
    </submittedName>
</protein>
<dbReference type="InterPro" id="IPR042401">
    <property type="entry name" value="SPMAP2-like"/>
</dbReference>
<keyword evidence="3" id="KW-1185">Reference proteome</keyword>
<evidence type="ECO:0000256" key="1">
    <source>
        <dbReference type="ARBA" id="ARBA00022737"/>
    </source>
</evidence>
<dbReference type="SMART" id="SM00705">
    <property type="entry name" value="THEG"/>
    <property type="match status" value="2"/>
</dbReference>
<dbReference type="Proteomes" id="UP001153712">
    <property type="component" value="Chromosome 7"/>
</dbReference>
<reference evidence="2" key="1">
    <citation type="submission" date="2022-01" db="EMBL/GenBank/DDBJ databases">
        <authorList>
            <person name="King R."/>
        </authorList>
    </citation>
    <scope>NUCLEOTIDE SEQUENCE</scope>
</reference>
<accession>A0A9N9U020</accession>
<dbReference type="InterPro" id="IPR006623">
    <property type="entry name" value="THEG"/>
</dbReference>
<dbReference type="EMBL" id="OU900100">
    <property type="protein sequence ID" value="CAG9863920.1"/>
    <property type="molecule type" value="Genomic_DNA"/>
</dbReference>
<dbReference type="AlphaFoldDB" id="A0A9N9U020"/>
<organism evidence="2 3">
    <name type="scientific">Phyllotreta striolata</name>
    <name type="common">Striped flea beetle</name>
    <name type="synonym">Crioceris striolata</name>
    <dbReference type="NCBI Taxonomy" id="444603"/>
    <lineage>
        <taxon>Eukaryota</taxon>
        <taxon>Metazoa</taxon>
        <taxon>Ecdysozoa</taxon>
        <taxon>Arthropoda</taxon>
        <taxon>Hexapoda</taxon>
        <taxon>Insecta</taxon>
        <taxon>Pterygota</taxon>
        <taxon>Neoptera</taxon>
        <taxon>Endopterygota</taxon>
        <taxon>Coleoptera</taxon>
        <taxon>Polyphaga</taxon>
        <taxon>Cucujiformia</taxon>
        <taxon>Chrysomeloidea</taxon>
        <taxon>Chrysomelidae</taxon>
        <taxon>Galerucinae</taxon>
        <taxon>Alticini</taxon>
        <taxon>Phyllotreta</taxon>
    </lineage>
</organism>
<name>A0A9N9U020_PHYSR</name>
<evidence type="ECO:0000313" key="2">
    <source>
        <dbReference type="EMBL" id="CAG9863920.1"/>
    </source>
</evidence>
<sequence length="125" mass="14359">MVQDFNYHAQMKTRRVGPEKWLISVPIVMSERFQVKNYLLDSPDGRSGDIFKVKESALNYVASPRIKRLARPKPRIDADQMRASESLESTISRVKMSALSYMPSKRILQLARPKDAIHERKVIGS</sequence>
<gene>
    <name evidence="2" type="ORF">PHYEVI_LOCUS10195</name>
</gene>
<proteinExistence type="predicted"/>
<evidence type="ECO:0000313" key="3">
    <source>
        <dbReference type="Proteomes" id="UP001153712"/>
    </source>
</evidence>
<dbReference type="PANTHER" id="PTHR15901">
    <property type="entry name" value="TESTICULAR HAPLOID EXPRESSED GENE PROTEIN"/>
    <property type="match status" value="1"/>
</dbReference>
<dbReference type="OrthoDB" id="25466at2759"/>
<keyword evidence="1" id="KW-0677">Repeat</keyword>
<dbReference type="Pfam" id="PF14912">
    <property type="entry name" value="THEG"/>
    <property type="match status" value="1"/>
</dbReference>
<dbReference type="PANTHER" id="PTHR15901:SF16">
    <property type="entry name" value="TESTICULAR HAPLOID EXPRESSED GENE PROTEIN"/>
    <property type="match status" value="1"/>
</dbReference>